<feature type="domain" description="PiggyBac transposable element-derived protein" evidence="1">
    <location>
        <begin position="10"/>
        <end position="273"/>
    </location>
</feature>
<keyword evidence="3" id="KW-1185">Reference proteome</keyword>
<dbReference type="AlphaFoldDB" id="A0A8S3Y1C6"/>
<reference evidence="2" key="1">
    <citation type="submission" date="2021-04" db="EMBL/GenBank/DDBJ databases">
        <authorList>
            <person name="Tunstrom K."/>
        </authorList>
    </citation>
    <scope>NUCLEOTIDE SEQUENCE</scope>
</reference>
<sequence length="282" mass="32487">MDEIFLRTNEDILVKASKYKQQSSTISLIRIEELHTLLGLIIFSGAMGNNDLPNRELFDPTLCGSKDIATMSLERFEFLLRCLHIDDRSTRENRRQNDKFEPIRNIWEIFIQRCRDLYKPCAYINIDEQLLAFRGRCPFRMYIPNKPAKYGIKIVLACDVNSKYMFDSCPYLGKNAETAPAELLGTHYCKLITKTIYGSNRNVTADNWFTSVPLAEQLLEDPINLIFTGTIKANKKEIPSEFKHNPSRRVGTSMFGFHTKLTLVSFKPESQKNSSSVVYFAQ</sequence>
<dbReference type="EMBL" id="CAJQZP010001435">
    <property type="protein sequence ID" value="CAG5046019.1"/>
    <property type="molecule type" value="Genomic_DNA"/>
</dbReference>
<name>A0A8S3Y1C6_PARAO</name>
<dbReference type="Proteomes" id="UP000691718">
    <property type="component" value="Unassembled WGS sequence"/>
</dbReference>
<organism evidence="2 3">
    <name type="scientific">Parnassius apollo</name>
    <name type="common">Apollo butterfly</name>
    <name type="synonym">Papilio apollo</name>
    <dbReference type="NCBI Taxonomy" id="110799"/>
    <lineage>
        <taxon>Eukaryota</taxon>
        <taxon>Metazoa</taxon>
        <taxon>Ecdysozoa</taxon>
        <taxon>Arthropoda</taxon>
        <taxon>Hexapoda</taxon>
        <taxon>Insecta</taxon>
        <taxon>Pterygota</taxon>
        <taxon>Neoptera</taxon>
        <taxon>Endopterygota</taxon>
        <taxon>Lepidoptera</taxon>
        <taxon>Glossata</taxon>
        <taxon>Ditrysia</taxon>
        <taxon>Papilionoidea</taxon>
        <taxon>Papilionidae</taxon>
        <taxon>Parnassiinae</taxon>
        <taxon>Parnassini</taxon>
        <taxon>Parnassius</taxon>
        <taxon>Parnassius</taxon>
    </lineage>
</organism>
<proteinExistence type="predicted"/>
<dbReference type="PANTHER" id="PTHR46599">
    <property type="entry name" value="PIGGYBAC TRANSPOSABLE ELEMENT-DERIVED PROTEIN 4"/>
    <property type="match status" value="1"/>
</dbReference>
<dbReference type="OrthoDB" id="7332432at2759"/>
<dbReference type="Pfam" id="PF13843">
    <property type="entry name" value="DDE_Tnp_1_7"/>
    <property type="match status" value="1"/>
</dbReference>
<accession>A0A8S3Y1C6</accession>
<evidence type="ECO:0000313" key="2">
    <source>
        <dbReference type="EMBL" id="CAG5046019.1"/>
    </source>
</evidence>
<comment type="caution">
    <text evidence="2">The sequence shown here is derived from an EMBL/GenBank/DDBJ whole genome shotgun (WGS) entry which is preliminary data.</text>
</comment>
<protein>
    <submittedName>
        <fullName evidence="2">(apollo) hypothetical protein</fullName>
    </submittedName>
</protein>
<dbReference type="InterPro" id="IPR029526">
    <property type="entry name" value="PGBD"/>
</dbReference>
<evidence type="ECO:0000259" key="1">
    <source>
        <dbReference type="Pfam" id="PF13843"/>
    </source>
</evidence>
<dbReference type="PANTHER" id="PTHR46599:SF6">
    <property type="entry name" value="DUAL SPECIFICITY PHOSPHATASE 26"/>
    <property type="match status" value="1"/>
</dbReference>
<gene>
    <name evidence="2" type="ORF">PAPOLLO_LOCUS23432</name>
</gene>
<evidence type="ECO:0000313" key="3">
    <source>
        <dbReference type="Proteomes" id="UP000691718"/>
    </source>
</evidence>